<sequence>MKKINSEQTRRSFLGNLSKAGLLGITGLAPLAASAASPKVRVSATPDNPEHAFLCKPYLQVPAPDTIAVMWLTSRPCYSWVEYGTDGQLNHKAHHVTKGLVDANNRLHRIELDNLEPGKQYSYRVLSKEITDFQPYKLTYGNTITSDTYAFTAPNPQAREVSWLMLNDIHDRPASIPHLLKLNGNDPYDFVFFNGDMFDYQSDEQQIIDHLLAPCGDTFSTHIPFMYVRGNHETRGKYAREWHQYFDNPGHGSYFTFTRGPVHAIVLDTGEDKEDSAPVYAGITDFDSYREEQARWLEKQLQSPAYKKAKYKVVLMHIPHYHGGDWHGATHCRTLFGPLFNKYKIDLLVCGHTHQYGTYDPVPGQHNYPLVIGGGPQEGKRTLIKIKADQQQLVLTMLRDDGTVIKTMTIDAPDKRR</sequence>
<dbReference type="Pfam" id="PF00149">
    <property type="entry name" value="Metallophos"/>
    <property type="match status" value="1"/>
</dbReference>
<evidence type="ECO:0000259" key="2">
    <source>
        <dbReference type="Pfam" id="PF00149"/>
    </source>
</evidence>
<dbReference type="OrthoDB" id="596345at2"/>
<evidence type="ECO:0000259" key="3">
    <source>
        <dbReference type="Pfam" id="PF16656"/>
    </source>
</evidence>
<dbReference type="GO" id="GO:0046872">
    <property type="term" value="F:metal ion binding"/>
    <property type="evidence" value="ECO:0007669"/>
    <property type="project" value="InterPro"/>
</dbReference>
<dbReference type="SUPFAM" id="SSF49363">
    <property type="entry name" value="Purple acid phosphatase, N-terminal domain"/>
    <property type="match status" value="1"/>
</dbReference>
<dbReference type="RefSeq" id="WP_113616827.1">
    <property type="nucleotide sequence ID" value="NZ_QFFJ01000001.1"/>
</dbReference>
<dbReference type="SUPFAM" id="SSF56300">
    <property type="entry name" value="Metallo-dependent phosphatases"/>
    <property type="match status" value="1"/>
</dbReference>
<keyword evidence="5" id="KW-1185">Reference proteome</keyword>
<feature type="domain" description="Calcineurin-like phosphoesterase" evidence="2">
    <location>
        <begin position="165"/>
        <end position="356"/>
    </location>
</feature>
<dbReference type="Gene3D" id="3.60.21.10">
    <property type="match status" value="1"/>
</dbReference>
<name>A0A365Y291_9BACT</name>
<organism evidence="4 5">
    <name type="scientific">Chitinophaga flava</name>
    <dbReference type="NCBI Taxonomy" id="2259036"/>
    <lineage>
        <taxon>Bacteria</taxon>
        <taxon>Pseudomonadati</taxon>
        <taxon>Bacteroidota</taxon>
        <taxon>Chitinophagia</taxon>
        <taxon>Chitinophagales</taxon>
        <taxon>Chitinophagaceae</taxon>
        <taxon>Chitinophaga</taxon>
    </lineage>
</organism>
<gene>
    <name evidence="4" type="ORF">DF182_09155</name>
</gene>
<accession>A0A365Y291</accession>
<dbReference type="InterPro" id="IPR029052">
    <property type="entry name" value="Metallo-depent_PP-like"/>
</dbReference>
<dbReference type="PANTHER" id="PTHR45867">
    <property type="entry name" value="PURPLE ACID PHOSPHATASE"/>
    <property type="match status" value="1"/>
</dbReference>
<dbReference type="InterPro" id="IPR004843">
    <property type="entry name" value="Calcineurin-like_PHP"/>
</dbReference>
<evidence type="ECO:0000256" key="1">
    <source>
        <dbReference type="ARBA" id="ARBA00022729"/>
    </source>
</evidence>
<dbReference type="GO" id="GO:0003993">
    <property type="term" value="F:acid phosphatase activity"/>
    <property type="evidence" value="ECO:0007669"/>
    <property type="project" value="InterPro"/>
</dbReference>
<dbReference type="PROSITE" id="PS51318">
    <property type="entry name" value="TAT"/>
    <property type="match status" value="1"/>
</dbReference>
<dbReference type="InterPro" id="IPR006311">
    <property type="entry name" value="TAT_signal"/>
</dbReference>
<proteinExistence type="predicted"/>
<dbReference type="InterPro" id="IPR015914">
    <property type="entry name" value="PAPs_N"/>
</dbReference>
<dbReference type="AlphaFoldDB" id="A0A365Y291"/>
<reference evidence="4 5" key="1">
    <citation type="submission" date="2018-05" db="EMBL/GenBank/DDBJ databases">
        <title>Chitinophaga sp. K3CV102501T nov., isolated from isolated from a monsoon evergreen broad-leaved forest soil.</title>
        <authorList>
            <person name="Lv Y."/>
        </authorList>
    </citation>
    <scope>NUCLEOTIDE SEQUENCE [LARGE SCALE GENOMIC DNA]</scope>
    <source>
        <strain evidence="4 5">GDMCC 1.1325</strain>
    </source>
</reference>
<dbReference type="PANTHER" id="PTHR45867:SF3">
    <property type="entry name" value="ACID PHOSPHATASE TYPE 7"/>
    <property type="match status" value="1"/>
</dbReference>
<protein>
    <submittedName>
        <fullName evidence="4">Metallophosphoesterase</fullName>
    </submittedName>
</protein>
<evidence type="ECO:0000313" key="5">
    <source>
        <dbReference type="Proteomes" id="UP000253410"/>
    </source>
</evidence>
<dbReference type="Pfam" id="PF16656">
    <property type="entry name" value="Pur_ac_phosph_N"/>
    <property type="match status" value="1"/>
</dbReference>
<dbReference type="Proteomes" id="UP000253410">
    <property type="component" value="Unassembled WGS sequence"/>
</dbReference>
<feature type="domain" description="Purple acid phosphatase N-terminal" evidence="3">
    <location>
        <begin position="57"/>
        <end position="152"/>
    </location>
</feature>
<evidence type="ECO:0000313" key="4">
    <source>
        <dbReference type="EMBL" id="RBL92727.1"/>
    </source>
</evidence>
<dbReference type="Gene3D" id="2.60.40.380">
    <property type="entry name" value="Purple acid phosphatase-like, N-terminal"/>
    <property type="match status" value="1"/>
</dbReference>
<dbReference type="EMBL" id="QFFJ01000001">
    <property type="protein sequence ID" value="RBL92727.1"/>
    <property type="molecule type" value="Genomic_DNA"/>
</dbReference>
<comment type="caution">
    <text evidence="4">The sequence shown here is derived from an EMBL/GenBank/DDBJ whole genome shotgun (WGS) entry which is preliminary data.</text>
</comment>
<dbReference type="InterPro" id="IPR008963">
    <property type="entry name" value="Purple_acid_Pase-like_N"/>
</dbReference>
<keyword evidence="1" id="KW-0732">Signal</keyword>